<feature type="transmembrane region" description="Helical" evidence="7">
    <location>
        <begin position="237"/>
        <end position="258"/>
    </location>
</feature>
<comment type="subcellular location">
    <subcellularLocation>
        <location evidence="1">Cell membrane</location>
        <topology evidence="1">Multi-pass membrane protein</topology>
    </subcellularLocation>
</comment>
<dbReference type="Proteomes" id="UP000293902">
    <property type="component" value="Chromosome"/>
</dbReference>
<gene>
    <name evidence="9" type="ORF">DO021_14695</name>
    <name evidence="8" type="ORF">EYB58_10335</name>
</gene>
<proteinExistence type="inferred from homology"/>
<dbReference type="InterPro" id="IPR005524">
    <property type="entry name" value="DUF318"/>
</dbReference>
<evidence type="ECO:0000256" key="1">
    <source>
        <dbReference type="ARBA" id="ARBA00004651"/>
    </source>
</evidence>
<dbReference type="EMBL" id="QLNI01000029">
    <property type="protein sequence ID" value="RAM01318.1"/>
    <property type="molecule type" value="Genomic_DNA"/>
</dbReference>
<keyword evidence="3" id="KW-1003">Cell membrane</keyword>
<keyword evidence="4 7" id="KW-0812">Transmembrane</keyword>
<accession>A0A328F9N8</accession>
<dbReference type="RefSeq" id="WP_111957994.1">
    <property type="nucleotide sequence ID" value="NZ_CP036313.1"/>
</dbReference>
<dbReference type="SUPFAM" id="SSF53146">
    <property type="entry name" value="Nitrogenase accessory factor-like"/>
    <property type="match status" value="1"/>
</dbReference>
<dbReference type="Proteomes" id="UP000248798">
    <property type="component" value="Unassembled WGS sequence"/>
</dbReference>
<dbReference type="OrthoDB" id="5421688at2"/>
<keyword evidence="11" id="KW-1185">Reference proteome</keyword>
<sequence length="259" mass="27292">MKIAITALGQNLDAQVSNKPGTASHLLVMDMLSKELQWFEGPMKSGPGTGLQFITMAINEKCDAFLTGWLNPVGQRQLEARGITVVTGMTGKAAQVLEQFEREHVADSAALPKESLGTSLLPNARAVTNACRQALTQIGSMLPVIAGVVFLTGLLTAFIPQRILSDFFSGNTLQGVFKGALVGSLFTGNPANSYVIGKSLLDQGIGIGVVIALICAWVTVGIVQLPAESAALGKRFAVARNFLCFILSMGIALVMVGIM</sequence>
<evidence type="ECO:0000313" key="10">
    <source>
        <dbReference type="Proteomes" id="UP000248798"/>
    </source>
</evidence>
<keyword evidence="5 7" id="KW-1133">Transmembrane helix</keyword>
<organism evidence="9 10">
    <name type="scientific">Desulfobacter hydrogenophilus</name>
    <dbReference type="NCBI Taxonomy" id="2291"/>
    <lineage>
        <taxon>Bacteria</taxon>
        <taxon>Pseudomonadati</taxon>
        <taxon>Thermodesulfobacteriota</taxon>
        <taxon>Desulfobacteria</taxon>
        <taxon>Desulfobacterales</taxon>
        <taxon>Desulfobacteraceae</taxon>
        <taxon>Desulfobacter</taxon>
    </lineage>
</organism>
<dbReference type="InterPro" id="IPR036105">
    <property type="entry name" value="DiNase_FeMo-co_biosyn_sf"/>
</dbReference>
<comment type="similarity">
    <text evidence="2">Belongs to the UPF0718 family.</text>
</comment>
<keyword evidence="6 7" id="KW-0472">Membrane</keyword>
<evidence type="ECO:0000256" key="7">
    <source>
        <dbReference type="SAM" id="Phobius"/>
    </source>
</evidence>
<evidence type="ECO:0000313" key="11">
    <source>
        <dbReference type="Proteomes" id="UP000293902"/>
    </source>
</evidence>
<dbReference type="AlphaFoldDB" id="A0A328F9N8"/>
<evidence type="ECO:0000256" key="3">
    <source>
        <dbReference type="ARBA" id="ARBA00022475"/>
    </source>
</evidence>
<dbReference type="Gene3D" id="3.30.420.130">
    <property type="entry name" value="Dinitrogenase iron-molybdenum cofactor biosynthesis domain"/>
    <property type="match status" value="1"/>
</dbReference>
<evidence type="ECO:0000256" key="6">
    <source>
        <dbReference type="ARBA" id="ARBA00023136"/>
    </source>
</evidence>
<dbReference type="GO" id="GO:0005886">
    <property type="term" value="C:plasma membrane"/>
    <property type="evidence" value="ECO:0007669"/>
    <property type="project" value="UniProtKB-SubCell"/>
</dbReference>
<dbReference type="Pfam" id="PF03773">
    <property type="entry name" value="ArsP_1"/>
    <property type="match status" value="1"/>
</dbReference>
<reference evidence="9 10" key="1">
    <citation type="submission" date="2018-06" db="EMBL/GenBank/DDBJ databases">
        <title>Complete Genome Sequence of Desulfobacter hydrogenophilus (DSM3380).</title>
        <authorList>
            <person name="Marietou A."/>
            <person name="Schreiber L."/>
            <person name="Marshall I."/>
            <person name="Jorgensen B."/>
        </authorList>
    </citation>
    <scope>NUCLEOTIDE SEQUENCE [LARGE SCALE GENOMIC DNA]</scope>
    <source>
        <strain evidence="9 10">DSM 3380</strain>
    </source>
</reference>
<feature type="transmembrane region" description="Helical" evidence="7">
    <location>
        <begin position="205"/>
        <end position="225"/>
    </location>
</feature>
<evidence type="ECO:0000313" key="9">
    <source>
        <dbReference type="EMBL" id="RAM01318.1"/>
    </source>
</evidence>
<reference evidence="8 11" key="2">
    <citation type="submission" date="2019-02" db="EMBL/GenBank/DDBJ databases">
        <title>Complete genome sequence of Desulfobacter hydrogenophilus AcRS1.</title>
        <authorList>
            <person name="Marietou A."/>
            <person name="Lund M.B."/>
            <person name="Marshall I.P.G."/>
            <person name="Schreiber L."/>
            <person name="Jorgensen B."/>
        </authorList>
    </citation>
    <scope>NUCLEOTIDE SEQUENCE [LARGE SCALE GENOMIC DNA]</scope>
    <source>
        <strain evidence="8 11">AcRS1</strain>
    </source>
</reference>
<evidence type="ECO:0000313" key="8">
    <source>
        <dbReference type="EMBL" id="QBH13284.1"/>
    </source>
</evidence>
<feature type="transmembrane region" description="Helical" evidence="7">
    <location>
        <begin position="141"/>
        <end position="159"/>
    </location>
</feature>
<evidence type="ECO:0008006" key="12">
    <source>
        <dbReference type="Google" id="ProtNLM"/>
    </source>
</evidence>
<dbReference type="EMBL" id="CP036313">
    <property type="protein sequence ID" value="QBH13284.1"/>
    <property type="molecule type" value="Genomic_DNA"/>
</dbReference>
<evidence type="ECO:0000256" key="2">
    <source>
        <dbReference type="ARBA" id="ARBA00006386"/>
    </source>
</evidence>
<protein>
    <recommendedName>
        <fullName evidence="12">Dinitrogenase iron-molybdenum cofactor biosynthesis domain-containing protein</fullName>
    </recommendedName>
</protein>
<name>A0A328F9N8_9BACT</name>
<evidence type="ECO:0000256" key="4">
    <source>
        <dbReference type="ARBA" id="ARBA00022692"/>
    </source>
</evidence>
<evidence type="ECO:0000256" key="5">
    <source>
        <dbReference type="ARBA" id="ARBA00022989"/>
    </source>
</evidence>